<evidence type="ECO:0000313" key="2">
    <source>
        <dbReference type="EMBL" id="TCP17005.1"/>
    </source>
</evidence>
<keyword evidence="3" id="KW-1185">Reference proteome</keyword>
<evidence type="ECO:0000259" key="1">
    <source>
        <dbReference type="Pfam" id="PF01636"/>
    </source>
</evidence>
<dbReference type="AlphaFoldDB" id="A0A4R2N828"/>
<dbReference type="EMBL" id="SLXJ01000008">
    <property type="protein sequence ID" value="TCP17005.1"/>
    <property type="molecule type" value="Genomic_DNA"/>
</dbReference>
<dbReference type="SUPFAM" id="SSF56112">
    <property type="entry name" value="Protein kinase-like (PK-like)"/>
    <property type="match status" value="1"/>
</dbReference>
<gene>
    <name evidence="2" type="ORF">EV693_10858</name>
</gene>
<accession>A0A4R2N828</accession>
<evidence type="ECO:0000313" key="3">
    <source>
        <dbReference type="Proteomes" id="UP000295537"/>
    </source>
</evidence>
<dbReference type="Gene3D" id="3.90.1200.10">
    <property type="match status" value="1"/>
</dbReference>
<dbReference type="Proteomes" id="UP000295537">
    <property type="component" value="Unassembled WGS sequence"/>
</dbReference>
<comment type="caution">
    <text evidence="2">The sequence shown here is derived from an EMBL/GenBank/DDBJ whole genome shotgun (WGS) entry which is preliminary data.</text>
</comment>
<keyword evidence="2" id="KW-0808">Transferase</keyword>
<proteinExistence type="predicted"/>
<dbReference type="Pfam" id="PF01636">
    <property type="entry name" value="APH"/>
    <property type="match status" value="1"/>
</dbReference>
<dbReference type="OrthoDB" id="5392197at2"/>
<organism evidence="2 3">
    <name type="scientific">Nicoletella semolina</name>
    <dbReference type="NCBI Taxonomy" id="271160"/>
    <lineage>
        <taxon>Bacteria</taxon>
        <taxon>Pseudomonadati</taxon>
        <taxon>Pseudomonadota</taxon>
        <taxon>Gammaproteobacteria</taxon>
        <taxon>Pasteurellales</taxon>
        <taxon>Pasteurellaceae</taxon>
        <taxon>Nicoletella</taxon>
    </lineage>
</organism>
<reference evidence="2 3" key="1">
    <citation type="submission" date="2019-03" db="EMBL/GenBank/DDBJ databases">
        <title>Genomic Encyclopedia of Type Strains, Phase IV (KMG-IV): sequencing the most valuable type-strain genomes for metagenomic binning, comparative biology and taxonomic classification.</title>
        <authorList>
            <person name="Goeker M."/>
        </authorList>
    </citation>
    <scope>NUCLEOTIDE SEQUENCE [LARGE SCALE GENOMIC DNA]</scope>
    <source>
        <strain evidence="2 3">DSM 16380</strain>
    </source>
</reference>
<dbReference type="InterPro" id="IPR011009">
    <property type="entry name" value="Kinase-like_dom_sf"/>
</dbReference>
<name>A0A4R2N828_9PAST</name>
<dbReference type="InterPro" id="IPR002575">
    <property type="entry name" value="Aminoglycoside_PTrfase"/>
</dbReference>
<sequence length="172" mass="20239">MDNLEINSFIFINDKPYPSPNLIRKDYNELVWEFIPGLNLSSLGRVEQIDILNKISILQSDLFDSNDNEMIIHGDLHPDNIIVSNNTFYMVDWDLAYIGFIINDVYNLYTSPQLHLNYEERVNYIRMITKENIDVIQNNINNFVSNKIYELSLLEKNKDHSKNLINAYQGIY</sequence>
<dbReference type="GO" id="GO:0016740">
    <property type="term" value="F:transferase activity"/>
    <property type="evidence" value="ECO:0007669"/>
    <property type="project" value="UniProtKB-KW"/>
</dbReference>
<dbReference type="RefSeq" id="WP_132501507.1">
    <property type="nucleotide sequence ID" value="NZ_LVXA01000001.1"/>
</dbReference>
<feature type="domain" description="Aminoglycoside phosphotransferase" evidence="1">
    <location>
        <begin position="48"/>
        <end position="110"/>
    </location>
</feature>
<protein>
    <submittedName>
        <fullName evidence="2">Phosphotransferase family enzyme</fullName>
    </submittedName>
</protein>